<dbReference type="EMBL" id="CP157981">
    <property type="protein sequence ID" value="XBU16699.1"/>
    <property type="molecule type" value="Genomic_DNA"/>
</dbReference>
<dbReference type="AlphaFoldDB" id="A0AAU7T0K6"/>
<proteinExistence type="predicted"/>
<organism evidence="1">
    <name type="scientific">Acinetobacter sp. A1-4-2</name>
    <dbReference type="NCBI Taxonomy" id="3156489"/>
    <lineage>
        <taxon>Bacteria</taxon>
        <taxon>Pseudomonadati</taxon>
        <taxon>Pseudomonadota</taxon>
        <taxon>Gammaproteobacteria</taxon>
        <taxon>Moraxellales</taxon>
        <taxon>Moraxellaceae</taxon>
        <taxon>Acinetobacter</taxon>
    </lineage>
</organism>
<reference evidence="1" key="1">
    <citation type="submission" date="2024-06" db="EMBL/GenBank/DDBJ databases">
        <authorList>
            <person name="Song Z."/>
        </authorList>
    </citation>
    <scope>NUCLEOTIDE SEQUENCE</scope>
    <source>
        <strain evidence="1">A1-4-2</strain>
    </source>
</reference>
<protein>
    <submittedName>
        <fullName evidence="1">Uncharacterized protein</fullName>
    </submittedName>
</protein>
<accession>A0AAU7T0K6</accession>
<sequence length="411" mass="44700">MKQTQTKLFDFSDAGLDFCAGSKALFPDRFKKMLALGYNVQTVTGVTIVGDQVTLTYGGAHGYVADRVLKVDSGDLSLINNGEFWIDSVTINTVTFTLDNIPSSIANGFSTRIASLGWALEYESGRVQLYKMKYLDERNLYVRLVFPSIGATRGSINVCVGKTANVTTGVITDLNSLPQFRDNLNVLAGFEWQLCYLASATYDNYNYSQGSSIFGRACVVGSQYHIALMINNGHTGGYAGCTYGILPTVLQKYEVLDYPVVIGIYNANALTLSGSVNQFNYIVNNSSIYVGSIHAAINPSSNANLIAEQSAGRVTSSFVSTNIDSFNTSLAYPVSIFDKPSKQHLGFIAAGLYRFEALYNTSPPSSRLESPSTSMDIDLEHLLKIHVSNNAESTTSVLWFCAPVEEVKIAS</sequence>
<name>A0AAU7T0K6_9GAMM</name>
<gene>
    <name evidence="1" type="ORF">ABJ384_05925</name>
</gene>
<evidence type="ECO:0000313" key="1">
    <source>
        <dbReference type="EMBL" id="XBU16699.1"/>
    </source>
</evidence>
<dbReference type="RefSeq" id="WP_349929475.1">
    <property type="nucleotide sequence ID" value="NZ_CP157981.1"/>
</dbReference>